<feature type="transmembrane region" description="Helical" evidence="2">
    <location>
        <begin position="12"/>
        <end position="37"/>
    </location>
</feature>
<feature type="region of interest" description="Disordered" evidence="1">
    <location>
        <begin position="703"/>
        <end position="741"/>
    </location>
</feature>
<sequence length="741" mass="79646">MHDPVARAARLIAAVVGLFGIFLLDPLALMLATWLFLCPLEKMGRRVAQGQRVDVGYLRSLSRRRFSWAPIALVSAASLGVGVFVGLGGADERDAESLRQATAAARAPPAATAAVRRRSADGPGSAVLAWRYGIDGTGRFAASTQGSTTLRNVLAHVDDDAYADEGRMRMAHVGEMMQMDNKKSGADGGARARTRASSCCSSAQTTPNSPFPPHGALFTLRRTRASATSDPTRSSGIVNKTLVDDDVCAEFAVLVNKTLQVVAAPNCPELQGMVWDPASLVSDTIKTGLRYTRSALVRTSELELFKAPVFADKLVATTPTSALHPSMASAPGFESVIRWQSTPIWTAGPGSPGPPDGAMLFGSIANGKTRIPEMANRVARQGYSAVYYYDSNGQYQLASSVLLQPDGTLAVDIPLASTDWLDALRTDADWLTNGLAAVTAEQDVGGRRHVVSAHCQTKNTQINAEGGWDVLTEWDGAPTRDCWVFLVQGLPWAAVSGAVDAARGWQVRQVEVEVEVEWDGAPTRDCWVFLVQGLPWAAVSRAVDVARGWQVHRIEVEPTRDCWVFLVQGLPWAAVSRALEAARGWQGLQWAAVSGVVDAARGWQGGLPWAAVQPSVTCAVPTAQRHEGAGAARTPLACRHIDGRPFCLAREHRQPCQVKYFFIAVCVAKLAAMWALCYRAYRPFSKIVFNRFVQNARIVDAPESPVPSPRGAEVGTPARPALRQTLSKTSMSNTAVDQSPA</sequence>
<keyword evidence="2" id="KW-0472">Membrane</keyword>
<evidence type="ECO:0000256" key="1">
    <source>
        <dbReference type="SAM" id="MobiDB-lite"/>
    </source>
</evidence>
<feature type="compositionally biased region" description="Polar residues" evidence="1">
    <location>
        <begin position="724"/>
        <end position="741"/>
    </location>
</feature>
<evidence type="ECO:0000313" key="4">
    <source>
        <dbReference type="Proteomes" id="UP000664859"/>
    </source>
</evidence>
<keyword evidence="2" id="KW-0812">Transmembrane</keyword>
<evidence type="ECO:0000256" key="2">
    <source>
        <dbReference type="SAM" id="Phobius"/>
    </source>
</evidence>
<keyword evidence="4" id="KW-1185">Reference proteome</keyword>
<dbReference type="AlphaFoldDB" id="A0A835Z5F3"/>
<accession>A0A835Z5F3</accession>
<dbReference type="Proteomes" id="UP000664859">
    <property type="component" value="Unassembled WGS sequence"/>
</dbReference>
<proteinExistence type="predicted"/>
<dbReference type="EMBL" id="JAFCMP010000114">
    <property type="protein sequence ID" value="KAG5186007.1"/>
    <property type="molecule type" value="Genomic_DNA"/>
</dbReference>
<protein>
    <submittedName>
        <fullName evidence="3">Uncharacterized protein</fullName>
    </submittedName>
</protein>
<evidence type="ECO:0000313" key="3">
    <source>
        <dbReference type="EMBL" id="KAG5186007.1"/>
    </source>
</evidence>
<organism evidence="3 4">
    <name type="scientific">Tribonema minus</name>
    <dbReference type="NCBI Taxonomy" id="303371"/>
    <lineage>
        <taxon>Eukaryota</taxon>
        <taxon>Sar</taxon>
        <taxon>Stramenopiles</taxon>
        <taxon>Ochrophyta</taxon>
        <taxon>PX clade</taxon>
        <taxon>Xanthophyceae</taxon>
        <taxon>Tribonematales</taxon>
        <taxon>Tribonemataceae</taxon>
        <taxon>Tribonema</taxon>
    </lineage>
</organism>
<reference evidence="3" key="1">
    <citation type="submission" date="2021-02" db="EMBL/GenBank/DDBJ databases">
        <title>First Annotated Genome of the Yellow-green Alga Tribonema minus.</title>
        <authorList>
            <person name="Mahan K.M."/>
        </authorList>
    </citation>
    <scope>NUCLEOTIDE SEQUENCE</scope>
    <source>
        <strain evidence="3">UTEX B ZZ1240</strain>
    </source>
</reference>
<gene>
    <name evidence="3" type="ORF">JKP88DRAFT_288787</name>
</gene>
<comment type="caution">
    <text evidence="3">The sequence shown here is derived from an EMBL/GenBank/DDBJ whole genome shotgun (WGS) entry which is preliminary data.</text>
</comment>
<feature type="transmembrane region" description="Helical" evidence="2">
    <location>
        <begin position="68"/>
        <end position="90"/>
    </location>
</feature>
<keyword evidence="2" id="KW-1133">Transmembrane helix</keyword>
<name>A0A835Z5F3_9STRA</name>